<feature type="region of interest" description="Disordered" evidence="1">
    <location>
        <begin position="106"/>
        <end position="137"/>
    </location>
</feature>
<evidence type="ECO:0008006" key="3">
    <source>
        <dbReference type="Google" id="ProtNLM"/>
    </source>
</evidence>
<dbReference type="AlphaFoldDB" id="A0A7S0WT86"/>
<dbReference type="SUPFAM" id="SSF81383">
    <property type="entry name" value="F-box domain"/>
    <property type="match status" value="1"/>
</dbReference>
<protein>
    <recommendedName>
        <fullName evidence="3">F-box domain-containing protein</fullName>
    </recommendedName>
</protein>
<reference evidence="2" key="1">
    <citation type="submission" date="2021-01" db="EMBL/GenBank/DDBJ databases">
        <authorList>
            <person name="Corre E."/>
            <person name="Pelletier E."/>
            <person name="Niang G."/>
            <person name="Scheremetjew M."/>
            <person name="Finn R."/>
            <person name="Kale V."/>
            <person name="Holt S."/>
            <person name="Cochrane G."/>
            <person name="Meng A."/>
            <person name="Brown T."/>
            <person name="Cohen L."/>
        </authorList>
    </citation>
    <scope>NUCLEOTIDE SEQUENCE</scope>
    <source>
        <strain evidence="2">SAG 11-49</strain>
    </source>
</reference>
<feature type="non-terminal residue" evidence="2">
    <location>
        <position position="137"/>
    </location>
</feature>
<proteinExistence type="predicted"/>
<evidence type="ECO:0000256" key="1">
    <source>
        <dbReference type="SAM" id="MobiDB-lite"/>
    </source>
</evidence>
<organism evidence="2">
    <name type="scientific">Chlamydomonas leiostraca</name>
    <dbReference type="NCBI Taxonomy" id="1034604"/>
    <lineage>
        <taxon>Eukaryota</taxon>
        <taxon>Viridiplantae</taxon>
        <taxon>Chlorophyta</taxon>
        <taxon>core chlorophytes</taxon>
        <taxon>Chlorophyceae</taxon>
        <taxon>CS clade</taxon>
        <taxon>Chlamydomonadales</taxon>
        <taxon>Chlamydomonadaceae</taxon>
        <taxon>Chlamydomonas</taxon>
    </lineage>
</organism>
<accession>A0A7S0WT86</accession>
<sequence>MEPMAVDQAEASTAVFEDLPDEVLAQVLAGSGSRGICSAARACSRLQQLWQRQLAPQACFASAMSQKAGLKDALEDAARRASEGLMGAVDIALVFISGHTLEPGTLDRAREAAANHSTQAAQEHSGHEAEGADIPPA</sequence>
<dbReference type="EMBL" id="HBFB01018128">
    <property type="protein sequence ID" value="CAD8681507.1"/>
    <property type="molecule type" value="Transcribed_RNA"/>
</dbReference>
<gene>
    <name evidence="2" type="ORF">CLEI1391_LOCUS10173</name>
</gene>
<dbReference type="InterPro" id="IPR036047">
    <property type="entry name" value="F-box-like_dom_sf"/>
</dbReference>
<name>A0A7S0WT86_9CHLO</name>
<evidence type="ECO:0000313" key="2">
    <source>
        <dbReference type="EMBL" id="CAD8681507.1"/>
    </source>
</evidence>